<evidence type="ECO:0000256" key="23">
    <source>
        <dbReference type="ARBA" id="ARBA00048457"/>
    </source>
</evidence>
<keyword evidence="28" id="KW-1185">Reference proteome</keyword>
<dbReference type="PROSITE" id="PS50939">
    <property type="entry name" value="CYTOCHROME_B561"/>
    <property type="match status" value="1"/>
</dbReference>
<feature type="chain" id="PRO_5017476470" description="Lysosomal membrane ascorbate-dependent ferrireductase CYB561A3" evidence="25">
    <location>
        <begin position="21"/>
        <end position="247"/>
    </location>
</feature>
<comment type="cofactor">
    <cofactor evidence="1">
        <name>heme b</name>
        <dbReference type="ChEBI" id="CHEBI:60344"/>
    </cofactor>
</comment>
<evidence type="ECO:0000259" key="26">
    <source>
        <dbReference type="PROSITE" id="PS50939"/>
    </source>
</evidence>
<evidence type="ECO:0000256" key="11">
    <source>
        <dbReference type="ARBA" id="ARBA00022982"/>
    </source>
</evidence>
<keyword evidence="17" id="KW-0458">Lysosome</keyword>
<evidence type="ECO:0000256" key="10">
    <source>
        <dbReference type="ARBA" id="ARBA00022967"/>
    </source>
</evidence>
<evidence type="ECO:0000256" key="20">
    <source>
        <dbReference type="ARBA" id="ARBA00042550"/>
    </source>
</evidence>
<dbReference type="STRING" id="409849.ENSPMGP00000009381"/>
<keyword evidence="7 24" id="KW-0812">Transmembrane</keyword>
<evidence type="ECO:0000256" key="19">
    <source>
        <dbReference type="ARBA" id="ARBA00040498"/>
    </source>
</evidence>
<feature type="transmembrane region" description="Helical" evidence="24">
    <location>
        <begin position="117"/>
        <end position="144"/>
    </location>
</feature>
<keyword evidence="15 24" id="KW-0472">Membrane</keyword>
<dbReference type="GO" id="GO:0031902">
    <property type="term" value="C:late endosome membrane"/>
    <property type="evidence" value="ECO:0007669"/>
    <property type="project" value="UniProtKB-SubCell"/>
</dbReference>
<dbReference type="PROSITE" id="PS51257">
    <property type="entry name" value="PROKAR_LIPOPROTEIN"/>
    <property type="match status" value="1"/>
</dbReference>
<reference evidence="27" key="1">
    <citation type="submission" date="2025-08" db="UniProtKB">
        <authorList>
            <consortium name="Ensembl"/>
        </authorList>
    </citation>
    <scope>IDENTIFICATION</scope>
</reference>
<keyword evidence="10" id="KW-1278">Translocase</keyword>
<name>A0A3B3ZYN2_9GOBI</name>
<evidence type="ECO:0000256" key="15">
    <source>
        <dbReference type="ARBA" id="ARBA00023136"/>
    </source>
</evidence>
<dbReference type="EC" id="7.2.1.3" evidence="18"/>
<dbReference type="InterPro" id="IPR006593">
    <property type="entry name" value="Cyt_b561/ferric_Rdtase_TM"/>
</dbReference>
<dbReference type="FunFam" id="1.20.120.1770:FF:000001">
    <property type="entry name" value="Cytochrome b reductase 1"/>
    <property type="match status" value="1"/>
</dbReference>
<comment type="function">
    <text evidence="22">Transmembrane reductase that uses ascorbate as an electron donor in the cytoplasm and transfers electrons across membranes to reduce iron cations Fe(3+) into Fe(2+) in the lumen of the late endosome and lysosome. Reduced iron can then be extruded from the late endosome and lysosome to the cytoplasm by divalent metal-specific transporters. It is therefore most probably involved in endosomal and lysosomal cellular iron homeostasis.</text>
</comment>
<evidence type="ECO:0000256" key="22">
    <source>
        <dbReference type="ARBA" id="ARBA00046132"/>
    </source>
</evidence>
<evidence type="ECO:0000256" key="7">
    <source>
        <dbReference type="ARBA" id="ARBA00022692"/>
    </source>
</evidence>
<evidence type="ECO:0000256" key="13">
    <source>
        <dbReference type="ARBA" id="ARBA00023002"/>
    </source>
</evidence>
<dbReference type="Proteomes" id="UP000261520">
    <property type="component" value="Unplaced"/>
</dbReference>
<dbReference type="Gene3D" id="1.20.120.1770">
    <property type="match status" value="1"/>
</dbReference>
<evidence type="ECO:0000313" key="28">
    <source>
        <dbReference type="Proteomes" id="UP000261520"/>
    </source>
</evidence>
<evidence type="ECO:0000256" key="16">
    <source>
        <dbReference type="ARBA" id="ARBA00023180"/>
    </source>
</evidence>
<evidence type="ECO:0000256" key="21">
    <source>
        <dbReference type="ARBA" id="ARBA00042571"/>
    </source>
</evidence>
<dbReference type="InterPro" id="IPR043205">
    <property type="entry name" value="CYB561/CYBRD1-like"/>
</dbReference>
<keyword evidence="25" id="KW-0732">Signal</keyword>
<dbReference type="Pfam" id="PF03188">
    <property type="entry name" value="Cytochrom_B561"/>
    <property type="match status" value="1"/>
</dbReference>
<keyword evidence="11" id="KW-0249">Electron transport</keyword>
<evidence type="ECO:0000256" key="25">
    <source>
        <dbReference type="SAM" id="SignalP"/>
    </source>
</evidence>
<feature type="transmembrane region" description="Helical" evidence="24">
    <location>
        <begin position="48"/>
        <end position="70"/>
    </location>
</feature>
<evidence type="ECO:0000256" key="8">
    <source>
        <dbReference type="ARBA" id="ARBA00022723"/>
    </source>
</evidence>
<feature type="transmembrane region" description="Helical" evidence="24">
    <location>
        <begin position="201"/>
        <end position="221"/>
    </location>
</feature>
<keyword evidence="16" id="KW-0325">Glycoprotein</keyword>
<feature type="transmembrane region" description="Helical" evidence="24">
    <location>
        <begin position="82"/>
        <end position="105"/>
    </location>
</feature>
<evidence type="ECO:0000256" key="14">
    <source>
        <dbReference type="ARBA" id="ARBA00023004"/>
    </source>
</evidence>
<evidence type="ECO:0000256" key="24">
    <source>
        <dbReference type="SAM" id="Phobius"/>
    </source>
</evidence>
<organism evidence="27 28">
    <name type="scientific">Periophthalmus magnuspinnatus</name>
    <dbReference type="NCBI Taxonomy" id="409849"/>
    <lineage>
        <taxon>Eukaryota</taxon>
        <taxon>Metazoa</taxon>
        <taxon>Chordata</taxon>
        <taxon>Craniata</taxon>
        <taxon>Vertebrata</taxon>
        <taxon>Euteleostomi</taxon>
        <taxon>Actinopterygii</taxon>
        <taxon>Neopterygii</taxon>
        <taxon>Teleostei</taxon>
        <taxon>Neoteleostei</taxon>
        <taxon>Acanthomorphata</taxon>
        <taxon>Gobiaria</taxon>
        <taxon>Gobiiformes</taxon>
        <taxon>Gobioidei</taxon>
        <taxon>Gobiidae</taxon>
        <taxon>Oxudercinae</taxon>
        <taxon>Periophthalmus</taxon>
    </lineage>
</organism>
<dbReference type="GO" id="GO:0005765">
    <property type="term" value="C:lysosomal membrane"/>
    <property type="evidence" value="ECO:0007669"/>
    <property type="project" value="UniProtKB-SubCell"/>
</dbReference>
<reference evidence="27" key="2">
    <citation type="submission" date="2025-09" db="UniProtKB">
        <authorList>
            <consortium name="Ensembl"/>
        </authorList>
    </citation>
    <scope>IDENTIFICATION</scope>
</reference>
<evidence type="ECO:0000256" key="17">
    <source>
        <dbReference type="ARBA" id="ARBA00023228"/>
    </source>
</evidence>
<keyword evidence="5" id="KW-0813">Transport</keyword>
<evidence type="ECO:0000256" key="9">
    <source>
        <dbReference type="ARBA" id="ARBA00022753"/>
    </source>
</evidence>
<comment type="catalytic activity">
    <reaction evidence="23">
        <text>Fe(3+)(out) + L-ascorbate(in) = monodehydro-L-ascorbate radical(in) + Fe(2+)(out) + H(+)</text>
        <dbReference type="Rhea" id="RHEA:30403"/>
        <dbReference type="ChEBI" id="CHEBI:15378"/>
        <dbReference type="ChEBI" id="CHEBI:29033"/>
        <dbReference type="ChEBI" id="CHEBI:29034"/>
        <dbReference type="ChEBI" id="CHEBI:38290"/>
        <dbReference type="ChEBI" id="CHEBI:59513"/>
        <dbReference type="EC" id="7.2.1.3"/>
    </reaction>
    <physiologicalReaction direction="left-to-right" evidence="23">
        <dbReference type="Rhea" id="RHEA:30404"/>
    </physiologicalReaction>
</comment>
<sequence length="247" mass="27174">MRPVLSLSLCLLLCFALGLACVLLACLWSSRFRGGFQWDGSGLEFNWHPVLMTSGLVVMYGYASVVYRVPLTWGRSKLPWKLLHSGLMLLALLLSVVGLCAVFDVHNKNNIPNLYSLHSWVGLSAVLLFAVQWVAGFAGFLLPCSPVSFRKLLKPLHVWLGGSILSLSIAACVSGINEKLIFVLKGDNHTQPYSKLPPEALFANSLGVVIVAFGLVVLRILTNKKWQRPDPQAQDAAYTPLNQEEND</sequence>
<evidence type="ECO:0000256" key="6">
    <source>
        <dbReference type="ARBA" id="ARBA00022617"/>
    </source>
</evidence>
<evidence type="ECO:0000256" key="2">
    <source>
        <dbReference type="ARBA" id="ARBA00004107"/>
    </source>
</evidence>
<feature type="domain" description="Cytochrome b561" evidence="26">
    <location>
        <begin position="13"/>
        <end position="222"/>
    </location>
</feature>
<evidence type="ECO:0000256" key="5">
    <source>
        <dbReference type="ARBA" id="ARBA00022448"/>
    </source>
</evidence>
<evidence type="ECO:0000256" key="4">
    <source>
        <dbReference type="ARBA" id="ARBA00011738"/>
    </source>
</evidence>
<comment type="subcellular location">
    <subcellularLocation>
        <location evidence="2">Late endosome membrane</location>
        <topology evidence="2">Multi-pass membrane protein</topology>
    </subcellularLocation>
    <subcellularLocation>
        <location evidence="3">Lysosome membrane</location>
        <topology evidence="3">Multi-pass membrane protein</topology>
    </subcellularLocation>
</comment>
<dbReference type="SMART" id="SM00665">
    <property type="entry name" value="B561"/>
    <property type="match status" value="1"/>
</dbReference>
<evidence type="ECO:0000313" key="27">
    <source>
        <dbReference type="Ensembl" id="ENSPMGP00000009381.1"/>
    </source>
</evidence>
<keyword evidence="6" id="KW-0349">Heme</keyword>
<keyword evidence="13" id="KW-0560">Oxidoreductase</keyword>
<dbReference type="PANTHER" id="PTHR10106:SF38">
    <property type="entry name" value="LYSOSOMAL MEMBRANE ASCORBATE-DEPENDENT FERRIREDUCTASE CYB561A3"/>
    <property type="match status" value="1"/>
</dbReference>
<dbReference type="GO" id="GO:0140571">
    <property type="term" value="F:transmembrane ascorbate ferrireductase activity"/>
    <property type="evidence" value="ECO:0007669"/>
    <property type="project" value="UniProtKB-EC"/>
</dbReference>
<evidence type="ECO:0000256" key="1">
    <source>
        <dbReference type="ARBA" id="ARBA00001970"/>
    </source>
</evidence>
<proteinExistence type="predicted"/>
<protein>
    <recommendedName>
        <fullName evidence="19">Lysosomal membrane ascorbate-dependent ferrireductase CYB561A3</fullName>
        <ecNumber evidence="18">7.2.1.3</ecNumber>
    </recommendedName>
    <alternativeName>
        <fullName evidence="21">Cytochrome b ascorbate-dependent protein 3</fullName>
    </alternativeName>
    <alternativeName>
        <fullName evidence="20">Lysosomal cytochrome b</fullName>
    </alternativeName>
</protein>
<feature type="transmembrane region" description="Helical" evidence="24">
    <location>
        <begin position="156"/>
        <end position="176"/>
    </location>
</feature>
<evidence type="ECO:0000256" key="12">
    <source>
        <dbReference type="ARBA" id="ARBA00022989"/>
    </source>
</evidence>
<feature type="signal peptide" evidence="25">
    <location>
        <begin position="1"/>
        <end position="20"/>
    </location>
</feature>
<keyword evidence="12 24" id="KW-1133">Transmembrane helix</keyword>
<keyword evidence="14" id="KW-0408">Iron</keyword>
<keyword evidence="9" id="KW-0967">Endosome</keyword>
<dbReference type="PANTHER" id="PTHR10106">
    <property type="entry name" value="CYTOCHROME B561-RELATED"/>
    <property type="match status" value="1"/>
</dbReference>
<accession>A0A3B3ZYN2</accession>
<dbReference type="AlphaFoldDB" id="A0A3B3ZYN2"/>
<keyword evidence="8" id="KW-0479">Metal-binding</keyword>
<dbReference type="GO" id="GO:0046872">
    <property type="term" value="F:metal ion binding"/>
    <property type="evidence" value="ECO:0007669"/>
    <property type="project" value="UniProtKB-KW"/>
</dbReference>
<comment type="subunit">
    <text evidence="4">Homodimer.</text>
</comment>
<dbReference type="Ensembl" id="ENSPMGT00000010004.1">
    <property type="protein sequence ID" value="ENSPMGP00000009381.1"/>
    <property type="gene ID" value="ENSPMGG00000007762.1"/>
</dbReference>
<evidence type="ECO:0000256" key="18">
    <source>
        <dbReference type="ARBA" id="ARBA00024225"/>
    </source>
</evidence>
<evidence type="ECO:0000256" key="3">
    <source>
        <dbReference type="ARBA" id="ARBA00004155"/>
    </source>
</evidence>